<feature type="compositionally biased region" description="Polar residues" evidence="1">
    <location>
        <begin position="391"/>
        <end position="452"/>
    </location>
</feature>
<evidence type="ECO:0000313" key="4">
    <source>
        <dbReference type="Proteomes" id="UP000433876"/>
    </source>
</evidence>
<gene>
    <name evidence="3" type="ORF">SMACR_02351</name>
</gene>
<dbReference type="Proteomes" id="UP000433876">
    <property type="component" value="Unassembled WGS sequence"/>
</dbReference>
<accession>A0A8S8ZX59</accession>
<sequence>MTNLGSLTTTFTPPASCTTNTPQIYQVWKGSTSQYIHGPLYTTDSNCFPDGYDANPTNYYNPGFCPKGYTVAPCLRSGIPATETEAAGETRTAVVCCPSGAVTFTCADNTAQTLACTTTFPKGAEVQMGVTIVSDGTMGAHTTVSERRGGIGAYGIQVVLGAKHDGGVPNTEASETPTTTNPLLTTSQPTITDPSAATTSSSSGGVSTGAAIGIGVGSAAFALIAAGSVGLFFFTRWRRKKRLRRRGTTGIVGTRSSKGGGGGGLSSRNGPPVPPKDMQPHYELSEEACSYVAASTAASDRGHHSSRHMSMFSDTRSTGTSGATPPPGKPAEPERAQLSPVWQSPLQSPSQSLGPSRNPSQAYGYGRPVEHPGSQFAELEAVVPMEAASSDMPSSAEPSLMTPSRWQSLQSLKSRTGSPTPTTNLQNLPEGGTINSTMTETGAMESVTNSWASRGKYGERGMSPTPWI</sequence>
<evidence type="ECO:0000256" key="2">
    <source>
        <dbReference type="SAM" id="Phobius"/>
    </source>
</evidence>
<feature type="region of interest" description="Disordered" evidence="1">
    <location>
        <begin position="295"/>
        <end position="371"/>
    </location>
</feature>
<protein>
    <submittedName>
        <fullName evidence="3">Uncharacterized protein</fullName>
    </submittedName>
</protein>
<proteinExistence type="predicted"/>
<reference evidence="3 4" key="1">
    <citation type="submission" date="2017-07" db="EMBL/GenBank/DDBJ databases">
        <title>Genome sequence of the Sordaria macrospora wild type strain R19027.</title>
        <authorList>
            <person name="Nowrousian M."/>
            <person name="Teichert I."/>
            <person name="Kueck U."/>
        </authorList>
    </citation>
    <scope>NUCLEOTIDE SEQUENCE [LARGE SCALE GENOMIC DNA]</scope>
    <source>
        <strain evidence="3 4">R19027</strain>
        <tissue evidence="3">Mycelium</tissue>
    </source>
</reference>
<comment type="caution">
    <text evidence="3">The sequence shown here is derived from an EMBL/GenBank/DDBJ whole genome shotgun (WGS) entry which is preliminary data.</text>
</comment>
<name>A0A8S8ZX59_SORMA</name>
<feature type="compositionally biased region" description="Low complexity" evidence="1">
    <location>
        <begin position="337"/>
        <end position="356"/>
    </location>
</feature>
<dbReference type="AlphaFoldDB" id="A0A8S8ZX59"/>
<dbReference type="EMBL" id="NMPR01000027">
    <property type="protein sequence ID" value="KAA8634089.1"/>
    <property type="molecule type" value="Genomic_DNA"/>
</dbReference>
<feature type="region of interest" description="Disordered" evidence="1">
    <location>
        <begin position="165"/>
        <end position="205"/>
    </location>
</feature>
<feature type="transmembrane region" description="Helical" evidence="2">
    <location>
        <begin position="210"/>
        <end position="235"/>
    </location>
</feature>
<organism evidence="3 4">
    <name type="scientific">Sordaria macrospora</name>
    <dbReference type="NCBI Taxonomy" id="5147"/>
    <lineage>
        <taxon>Eukaryota</taxon>
        <taxon>Fungi</taxon>
        <taxon>Dikarya</taxon>
        <taxon>Ascomycota</taxon>
        <taxon>Pezizomycotina</taxon>
        <taxon>Sordariomycetes</taxon>
        <taxon>Sordariomycetidae</taxon>
        <taxon>Sordariales</taxon>
        <taxon>Sordariaceae</taxon>
        <taxon>Sordaria</taxon>
    </lineage>
</organism>
<feature type="compositionally biased region" description="Low complexity" evidence="1">
    <location>
        <begin position="176"/>
        <end position="205"/>
    </location>
</feature>
<keyword evidence="2" id="KW-0472">Membrane</keyword>
<feature type="region of interest" description="Disordered" evidence="1">
    <location>
        <begin position="243"/>
        <end position="280"/>
    </location>
</feature>
<dbReference type="VEuPathDB" id="FungiDB:SMAC_02351"/>
<keyword evidence="2" id="KW-0812">Transmembrane</keyword>
<feature type="compositionally biased region" description="Low complexity" evidence="1">
    <location>
        <begin position="248"/>
        <end position="257"/>
    </location>
</feature>
<evidence type="ECO:0000256" key="1">
    <source>
        <dbReference type="SAM" id="MobiDB-lite"/>
    </source>
</evidence>
<feature type="region of interest" description="Disordered" evidence="1">
    <location>
        <begin position="388"/>
        <end position="468"/>
    </location>
</feature>
<keyword evidence="2" id="KW-1133">Transmembrane helix</keyword>
<feature type="compositionally biased region" description="Polar residues" evidence="1">
    <location>
        <begin position="312"/>
        <end position="323"/>
    </location>
</feature>
<evidence type="ECO:0000313" key="3">
    <source>
        <dbReference type="EMBL" id="KAA8634089.1"/>
    </source>
</evidence>